<evidence type="ECO:0000259" key="2">
    <source>
        <dbReference type="Pfam" id="PF07687"/>
    </source>
</evidence>
<dbReference type="SUPFAM" id="SSF55031">
    <property type="entry name" value="Bacterial exopeptidase dimerisation domain"/>
    <property type="match status" value="1"/>
</dbReference>
<protein>
    <submittedName>
        <fullName evidence="3">M20 aminoacylase family protein</fullName>
    </submittedName>
</protein>
<dbReference type="Pfam" id="PF07687">
    <property type="entry name" value="M20_dimer"/>
    <property type="match status" value="1"/>
</dbReference>
<sequence>MTRQLLDTLGSWLPDLTDIRRAIHAWPELAFQEVRTADTVARLLDSWGVEVHRGLGETGVVGRITGRGPGRSVGLRADMDALPMPETNTFPHASRNPGAMHACGHDGHTAMLLAAARYLAGQRDFDGTVHVIFQPAEEAGGGARRMIEDGLFEQFPMDAVFGMHNWPGLPAGTFGLTDGPIMASSSTFEITLRGRGAHGAMPHLGVDPVVAAAQLTLAFQTILTRDLDPLESGVISVTQIHAGSADNVIPDQAVMRGTVRTLSNDTLDLIETRMRDLSGPLAQALRCEADFDFHREYPATVNHPGPAALCAQVLTELVGADKVDTQVRPSMGAEDFAFMLQARPGCYVWIGNGTGDHRAAGHGLGPCTLHNGSYDFNDAIIPLGAAYWVLLARRFLDSAP</sequence>
<proteinExistence type="predicted"/>
<keyword evidence="1" id="KW-0378">Hydrolase</keyword>
<dbReference type="Gene3D" id="3.30.70.360">
    <property type="match status" value="1"/>
</dbReference>
<reference evidence="3 4" key="1">
    <citation type="journal article" date="2019" name="Int. J. Syst. Evol. Microbiol.">
        <title>The Global Catalogue of Microorganisms (GCM) 10K type strain sequencing project: providing services to taxonomists for standard genome sequencing and annotation.</title>
        <authorList>
            <consortium name="The Broad Institute Genomics Platform"/>
            <consortium name="The Broad Institute Genome Sequencing Center for Infectious Disease"/>
            <person name="Wu L."/>
            <person name="Ma J."/>
        </authorList>
    </citation>
    <scope>NUCLEOTIDE SEQUENCE [LARGE SCALE GENOMIC DNA]</scope>
    <source>
        <strain evidence="3 4">JCM 16240</strain>
    </source>
</reference>
<gene>
    <name evidence="3" type="ORF">GCM10009125_00750</name>
</gene>
<dbReference type="EMBL" id="BAAAFN010000004">
    <property type="protein sequence ID" value="GAA0215628.1"/>
    <property type="molecule type" value="Genomic_DNA"/>
</dbReference>
<dbReference type="CDD" id="cd05666">
    <property type="entry name" value="M20_Acy1-like"/>
    <property type="match status" value="1"/>
</dbReference>
<dbReference type="InterPro" id="IPR036264">
    <property type="entry name" value="Bact_exopeptidase_dim_dom"/>
</dbReference>
<organism evidence="3 4">
    <name type="scientific">Castellaniella daejeonensis</name>
    <dbReference type="NCBI Taxonomy" id="659013"/>
    <lineage>
        <taxon>Bacteria</taxon>
        <taxon>Pseudomonadati</taxon>
        <taxon>Pseudomonadota</taxon>
        <taxon>Betaproteobacteria</taxon>
        <taxon>Burkholderiales</taxon>
        <taxon>Alcaligenaceae</taxon>
        <taxon>Castellaniella</taxon>
    </lineage>
</organism>
<dbReference type="InterPro" id="IPR011650">
    <property type="entry name" value="Peptidase_M20_dimer"/>
</dbReference>
<dbReference type="Pfam" id="PF01546">
    <property type="entry name" value="Peptidase_M20"/>
    <property type="match status" value="1"/>
</dbReference>
<dbReference type="SUPFAM" id="SSF53187">
    <property type="entry name" value="Zn-dependent exopeptidases"/>
    <property type="match status" value="1"/>
</dbReference>
<evidence type="ECO:0000313" key="4">
    <source>
        <dbReference type="Proteomes" id="UP001501176"/>
    </source>
</evidence>
<accession>A0ABN0T974</accession>
<dbReference type="InterPro" id="IPR002933">
    <property type="entry name" value="Peptidase_M20"/>
</dbReference>
<dbReference type="RefSeq" id="WP_325125680.1">
    <property type="nucleotide sequence ID" value="NZ_BAAAFN010000004.1"/>
</dbReference>
<dbReference type="InterPro" id="IPR017439">
    <property type="entry name" value="Amidohydrolase"/>
</dbReference>
<keyword evidence="4" id="KW-1185">Reference proteome</keyword>
<dbReference type="NCBIfam" id="TIGR01891">
    <property type="entry name" value="amidohydrolases"/>
    <property type="match status" value="1"/>
</dbReference>
<evidence type="ECO:0000256" key="1">
    <source>
        <dbReference type="ARBA" id="ARBA00022801"/>
    </source>
</evidence>
<evidence type="ECO:0000313" key="3">
    <source>
        <dbReference type="EMBL" id="GAA0215628.1"/>
    </source>
</evidence>
<dbReference type="Proteomes" id="UP001501176">
    <property type="component" value="Unassembled WGS sequence"/>
</dbReference>
<dbReference type="Gene3D" id="3.40.630.10">
    <property type="entry name" value="Zn peptidases"/>
    <property type="match status" value="1"/>
</dbReference>
<dbReference type="PANTHER" id="PTHR11014">
    <property type="entry name" value="PEPTIDASE M20 FAMILY MEMBER"/>
    <property type="match status" value="1"/>
</dbReference>
<name>A0ABN0T974_9BURK</name>
<comment type="caution">
    <text evidence="3">The sequence shown here is derived from an EMBL/GenBank/DDBJ whole genome shotgun (WGS) entry which is preliminary data.</text>
</comment>
<dbReference type="PANTHER" id="PTHR11014:SF63">
    <property type="entry name" value="METALLOPEPTIDASE, PUTATIVE (AFU_ORTHOLOGUE AFUA_6G09600)-RELATED"/>
    <property type="match status" value="1"/>
</dbReference>
<feature type="domain" description="Peptidase M20 dimerisation" evidence="2">
    <location>
        <begin position="186"/>
        <end position="277"/>
    </location>
</feature>
<dbReference type="PIRSF" id="PIRSF005962">
    <property type="entry name" value="Pept_M20D_amidohydro"/>
    <property type="match status" value="1"/>
</dbReference>